<accession>A0ABQ5GLA8</accession>
<keyword evidence="1" id="KW-0812">Transmembrane</keyword>
<reference evidence="2" key="2">
    <citation type="submission" date="2022-01" db="EMBL/GenBank/DDBJ databases">
        <authorList>
            <person name="Yamashiro T."/>
            <person name="Shiraishi A."/>
            <person name="Satake H."/>
            <person name="Nakayama K."/>
        </authorList>
    </citation>
    <scope>NUCLEOTIDE SEQUENCE</scope>
</reference>
<keyword evidence="1" id="KW-1133">Transmembrane helix</keyword>
<dbReference type="EMBL" id="BQNB010018626">
    <property type="protein sequence ID" value="GJT76456.1"/>
    <property type="molecule type" value="Genomic_DNA"/>
</dbReference>
<keyword evidence="3" id="KW-1185">Reference proteome</keyword>
<dbReference type="Proteomes" id="UP001151760">
    <property type="component" value="Unassembled WGS sequence"/>
</dbReference>
<sequence length="137" mass="16120">MDEDNDNNDIDIIQSLEGNEIIHGSNMLMDTSCDKIDKIFNEESFVLELNVNIVTWIYLFNEMLLCFIMNLYVPFGILFDPKRYYKDGDCAIMLRRPRAWKLVGYGVYKSWIRLIGDFLEHGYTVSSLMDMAYWSSE</sequence>
<reference evidence="2" key="1">
    <citation type="journal article" date="2022" name="Int. J. Mol. Sci.">
        <title>Draft Genome of Tanacetum Coccineum: Genomic Comparison of Closely Related Tanacetum-Family Plants.</title>
        <authorList>
            <person name="Yamashiro T."/>
            <person name="Shiraishi A."/>
            <person name="Nakayama K."/>
            <person name="Satake H."/>
        </authorList>
    </citation>
    <scope>NUCLEOTIDE SEQUENCE</scope>
</reference>
<feature type="transmembrane region" description="Helical" evidence="1">
    <location>
        <begin position="53"/>
        <end position="73"/>
    </location>
</feature>
<protein>
    <submittedName>
        <fullName evidence="2">Uncharacterized protein</fullName>
    </submittedName>
</protein>
<proteinExistence type="predicted"/>
<evidence type="ECO:0000313" key="3">
    <source>
        <dbReference type="Proteomes" id="UP001151760"/>
    </source>
</evidence>
<organism evidence="2 3">
    <name type="scientific">Tanacetum coccineum</name>
    <dbReference type="NCBI Taxonomy" id="301880"/>
    <lineage>
        <taxon>Eukaryota</taxon>
        <taxon>Viridiplantae</taxon>
        <taxon>Streptophyta</taxon>
        <taxon>Embryophyta</taxon>
        <taxon>Tracheophyta</taxon>
        <taxon>Spermatophyta</taxon>
        <taxon>Magnoliopsida</taxon>
        <taxon>eudicotyledons</taxon>
        <taxon>Gunneridae</taxon>
        <taxon>Pentapetalae</taxon>
        <taxon>asterids</taxon>
        <taxon>campanulids</taxon>
        <taxon>Asterales</taxon>
        <taxon>Asteraceae</taxon>
        <taxon>Asteroideae</taxon>
        <taxon>Anthemideae</taxon>
        <taxon>Anthemidinae</taxon>
        <taxon>Tanacetum</taxon>
    </lineage>
</organism>
<keyword evidence="1" id="KW-0472">Membrane</keyword>
<comment type="caution">
    <text evidence="2">The sequence shown here is derived from an EMBL/GenBank/DDBJ whole genome shotgun (WGS) entry which is preliminary data.</text>
</comment>
<evidence type="ECO:0000313" key="2">
    <source>
        <dbReference type="EMBL" id="GJT76456.1"/>
    </source>
</evidence>
<gene>
    <name evidence="2" type="ORF">Tco_1043181</name>
</gene>
<name>A0ABQ5GLA8_9ASTR</name>
<evidence type="ECO:0000256" key="1">
    <source>
        <dbReference type="SAM" id="Phobius"/>
    </source>
</evidence>